<sequence length="169" mass="19124">MLPFVGSITSNCCSILLRQETSREDLDGGILTVVGLRMANRNNSKMSKELGDNRLVDDGVEKVDSNTMTGSADDILHFQRSLARSAESLYPCSMRYLQSSSMRRLSHNLNNERRRSLLWARPTTEEIMARVSRRASDDPKSLHTTQFDPVRDQKISIDDGVFQNLMCPQ</sequence>
<accession>A0A0R3S143</accession>
<dbReference type="AlphaFoldDB" id="A0A0R3S143"/>
<evidence type="ECO:0000313" key="2">
    <source>
        <dbReference type="WBParaSite" id="EEL_0000837101-mRNA-1"/>
    </source>
</evidence>
<name>A0A0R3S143_9BILA</name>
<keyword evidence="1" id="KW-1185">Reference proteome</keyword>
<evidence type="ECO:0000313" key="1">
    <source>
        <dbReference type="Proteomes" id="UP000050640"/>
    </source>
</evidence>
<dbReference type="Proteomes" id="UP000050640">
    <property type="component" value="Unplaced"/>
</dbReference>
<dbReference type="WBParaSite" id="EEL_0000837101-mRNA-1">
    <property type="protein sequence ID" value="EEL_0000837101-mRNA-1"/>
    <property type="gene ID" value="EEL_0000837101"/>
</dbReference>
<protein>
    <submittedName>
        <fullName evidence="2">Uncharacterized protein</fullName>
    </submittedName>
</protein>
<proteinExistence type="predicted"/>
<reference evidence="2" key="1">
    <citation type="submission" date="2017-02" db="UniProtKB">
        <authorList>
            <consortium name="WormBaseParasite"/>
        </authorList>
    </citation>
    <scope>IDENTIFICATION</scope>
</reference>
<organism evidence="1 2">
    <name type="scientific">Elaeophora elaphi</name>
    <dbReference type="NCBI Taxonomy" id="1147741"/>
    <lineage>
        <taxon>Eukaryota</taxon>
        <taxon>Metazoa</taxon>
        <taxon>Ecdysozoa</taxon>
        <taxon>Nematoda</taxon>
        <taxon>Chromadorea</taxon>
        <taxon>Rhabditida</taxon>
        <taxon>Spirurina</taxon>
        <taxon>Spiruromorpha</taxon>
        <taxon>Filarioidea</taxon>
        <taxon>Onchocercidae</taxon>
        <taxon>Elaeophora</taxon>
    </lineage>
</organism>